<dbReference type="InterPro" id="IPR029058">
    <property type="entry name" value="AB_hydrolase_fold"/>
</dbReference>
<feature type="domain" description="AB hydrolase-1" evidence="1">
    <location>
        <begin position="48"/>
        <end position="281"/>
    </location>
</feature>
<protein>
    <submittedName>
        <fullName evidence="2">Alpha/beta hydrolase</fullName>
    </submittedName>
</protein>
<reference evidence="2 3" key="1">
    <citation type="submission" date="2023-11" db="EMBL/GenBank/DDBJ databases">
        <title>Genome sequence of Microbacterium rhizosphaerae KACC 19337.</title>
        <authorList>
            <person name="Choi H."/>
            <person name="Kim S."/>
            <person name="Kim Y."/>
            <person name="Kwon S.-W."/>
            <person name="Heo J."/>
        </authorList>
    </citation>
    <scope>NUCLEOTIDE SEQUENCE [LARGE SCALE GENOMIC DNA]</scope>
    <source>
        <strain evidence="2 3">KACC 19337</strain>
    </source>
</reference>
<dbReference type="Pfam" id="PF00561">
    <property type="entry name" value="Abhydrolase_1"/>
    <property type="match status" value="1"/>
</dbReference>
<dbReference type="RefSeq" id="WP_320942719.1">
    <property type="nucleotide sequence ID" value="NZ_BAABEU010000003.1"/>
</dbReference>
<dbReference type="PRINTS" id="PR00111">
    <property type="entry name" value="ABHYDROLASE"/>
</dbReference>
<sequence>MTTHPSRSEVTVGDDRRVAWHDVGDPAGRPCLFLPGSSSSGLAGLALDAAAKDAGIRLIALDRPGLGRSGRAPVRRLVDWPDDVAELLDQLEIGRVGVLGHSAGGAFALAVAYRLTDRVSATVVCAGSGPYSEEWFRDRARMSRTSRMYYGMALRAPTVFGRLMASSTPRTQKGIDRTIALVARGSSPDARFAREQPERMRISLEAVADGFRDGPEGPTDEARMICSPWGFEVADVQAHVEWWHGEQDGNVHPAAGRAMAARLPHVTAHFVDGGHALLFERSGPILEGMRADRP</sequence>
<proteinExistence type="predicted"/>
<dbReference type="InterPro" id="IPR000073">
    <property type="entry name" value="AB_hydrolase_1"/>
</dbReference>
<dbReference type="GO" id="GO:0016787">
    <property type="term" value="F:hydrolase activity"/>
    <property type="evidence" value="ECO:0007669"/>
    <property type="project" value="UniProtKB-KW"/>
</dbReference>
<dbReference type="EMBL" id="CP139368">
    <property type="protein sequence ID" value="WPR90005.1"/>
    <property type="molecule type" value="Genomic_DNA"/>
</dbReference>
<gene>
    <name evidence="2" type="ORF">SM116_01590</name>
</gene>
<dbReference type="Proteomes" id="UP001323798">
    <property type="component" value="Chromosome"/>
</dbReference>
<name>A0ABZ0SP91_9MICO</name>
<dbReference type="SUPFAM" id="SSF53474">
    <property type="entry name" value="alpha/beta-Hydrolases"/>
    <property type="match status" value="1"/>
</dbReference>
<keyword evidence="2" id="KW-0378">Hydrolase</keyword>
<evidence type="ECO:0000313" key="3">
    <source>
        <dbReference type="Proteomes" id="UP001323798"/>
    </source>
</evidence>
<dbReference type="InterPro" id="IPR050471">
    <property type="entry name" value="AB_hydrolase"/>
</dbReference>
<dbReference type="Gene3D" id="3.40.50.1820">
    <property type="entry name" value="alpha/beta hydrolase"/>
    <property type="match status" value="1"/>
</dbReference>
<organism evidence="2 3">
    <name type="scientific">Microbacterium rhizosphaerae</name>
    <dbReference type="NCBI Taxonomy" id="1678237"/>
    <lineage>
        <taxon>Bacteria</taxon>
        <taxon>Bacillati</taxon>
        <taxon>Actinomycetota</taxon>
        <taxon>Actinomycetes</taxon>
        <taxon>Micrococcales</taxon>
        <taxon>Microbacteriaceae</taxon>
        <taxon>Microbacterium</taxon>
    </lineage>
</organism>
<keyword evidence="3" id="KW-1185">Reference proteome</keyword>
<evidence type="ECO:0000259" key="1">
    <source>
        <dbReference type="Pfam" id="PF00561"/>
    </source>
</evidence>
<dbReference type="PANTHER" id="PTHR43433:SF10">
    <property type="entry name" value="AB HYDROLASE-1 DOMAIN-CONTAINING PROTEIN"/>
    <property type="match status" value="1"/>
</dbReference>
<dbReference type="PANTHER" id="PTHR43433">
    <property type="entry name" value="HYDROLASE, ALPHA/BETA FOLD FAMILY PROTEIN"/>
    <property type="match status" value="1"/>
</dbReference>
<evidence type="ECO:0000313" key="2">
    <source>
        <dbReference type="EMBL" id="WPR90005.1"/>
    </source>
</evidence>
<accession>A0ABZ0SP91</accession>